<comment type="caution">
    <text evidence="1">The sequence shown here is derived from an EMBL/GenBank/DDBJ whole genome shotgun (WGS) entry which is preliminary data.</text>
</comment>
<accession>A0A8J7NSQ5</accession>
<keyword evidence="2" id="KW-1185">Reference proteome</keyword>
<name>A0A8J7NSQ5_ATRSP</name>
<dbReference type="Proteomes" id="UP000736164">
    <property type="component" value="Unassembled WGS sequence"/>
</dbReference>
<feature type="non-terminal residue" evidence="1">
    <location>
        <position position="232"/>
    </location>
</feature>
<proteinExistence type="predicted"/>
<dbReference type="PANTHER" id="PTHR45913:SF19">
    <property type="entry name" value="LOW QUALITY PROTEIN: ZINC FINGER BED DOMAIN-CONTAINING PROTEIN 5-LIKE"/>
    <property type="match status" value="1"/>
</dbReference>
<dbReference type="AlphaFoldDB" id="A0A8J7NSQ5"/>
<reference evidence="1" key="1">
    <citation type="journal article" date="2021" name="Cell">
        <title>Tracing the genetic footprints of vertebrate landing in non-teleost ray-finned fishes.</title>
        <authorList>
            <person name="Bi X."/>
            <person name="Wang K."/>
            <person name="Yang L."/>
            <person name="Pan H."/>
            <person name="Jiang H."/>
            <person name="Wei Q."/>
            <person name="Fang M."/>
            <person name="Yu H."/>
            <person name="Zhu C."/>
            <person name="Cai Y."/>
            <person name="He Y."/>
            <person name="Gan X."/>
            <person name="Zeng H."/>
            <person name="Yu D."/>
            <person name="Zhu Y."/>
            <person name="Jiang H."/>
            <person name="Qiu Q."/>
            <person name="Yang H."/>
            <person name="Zhang Y.E."/>
            <person name="Wang W."/>
            <person name="Zhu M."/>
            <person name="He S."/>
            <person name="Zhang G."/>
        </authorList>
    </citation>
    <scope>NUCLEOTIDE SEQUENCE</scope>
    <source>
        <strain evidence="1">Allg_001</strain>
    </source>
</reference>
<evidence type="ECO:0000313" key="1">
    <source>
        <dbReference type="EMBL" id="MBN3316816.1"/>
    </source>
</evidence>
<dbReference type="EMBL" id="JAAWVO010031857">
    <property type="protein sequence ID" value="MBN3316816.1"/>
    <property type="molecule type" value="Genomic_DNA"/>
</dbReference>
<sequence length="232" mass="26327">IAKAGKLHTISEELCLPLPKDLTRIMCGEKAAKQLDLLPLLNDTVTRRIIYMADDVCMAFTLIERVKMSKCFSLQLGESVDVVDLANLLVYIRYEFEGMPHEDFLFCTLLPTRTTGEHISASECTDGARAMTSRHVKDSTIWRTILWSDETKFDFYVWRKPNTAHHTESTIPTVKDDGGSIMLWGCFSVAGTKKLIKIEGKMDGAKYRKNWDLGDNSSSNRTMTRNIQQKPL</sequence>
<protein>
    <submittedName>
        <fullName evidence="1">SCND3 protein</fullName>
    </submittedName>
</protein>
<evidence type="ECO:0000313" key="2">
    <source>
        <dbReference type="Proteomes" id="UP000736164"/>
    </source>
</evidence>
<organism evidence="1 2">
    <name type="scientific">Atractosteus spatula</name>
    <name type="common">Alligator gar</name>
    <name type="synonym">Lepisosteus spatula</name>
    <dbReference type="NCBI Taxonomy" id="7917"/>
    <lineage>
        <taxon>Eukaryota</taxon>
        <taxon>Metazoa</taxon>
        <taxon>Chordata</taxon>
        <taxon>Craniata</taxon>
        <taxon>Vertebrata</taxon>
        <taxon>Euteleostomi</taxon>
        <taxon>Actinopterygii</taxon>
        <taxon>Neopterygii</taxon>
        <taxon>Holostei</taxon>
        <taxon>Semionotiformes</taxon>
        <taxon>Lepisosteidae</taxon>
        <taxon>Atractosteus</taxon>
    </lineage>
</organism>
<gene>
    <name evidence="1" type="primary">Zbed9_14</name>
    <name evidence="1" type="ORF">GTO95_0018653</name>
</gene>
<dbReference type="PANTHER" id="PTHR45913">
    <property type="entry name" value="EPM2A-INTERACTING PROTEIN 1"/>
    <property type="match status" value="1"/>
</dbReference>
<dbReference type="GO" id="GO:0003676">
    <property type="term" value="F:nucleic acid binding"/>
    <property type="evidence" value="ECO:0007669"/>
    <property type="project" value="InterPro"/>
</dbReference>
<dbReference type="InterPro" id="IPR036397">
    <property type="entry name" value="RNaseH_sf"/>
</dbReference>
<feature type="non-terminal residue" evidence="1">
    <location>
        <position position="1"/>
    </location>
</feature>
<dbReference type="Gene3D" id="3.30.420.10">
    <property type="entry name" value="Ribonuclease H-like superfamily/Ribonuclease H"/>
    <property type="match status" value="1"/>
</dbReference>